<feature type="compositionally biased region" description="Polar residues" evidence="1">
    <location>
        <begin position="513"/>
        <end position="522"/>
    </location>
</feature>
<keyword evidence="4" id="KW-1185">Reference proteome</keyword>
<feature type="compositionally biased region" description="Basic and acidic residues" evidence="1">
    <location>
        <begin position="711"/>
        <end position="721"/>
    </location>
</feature>
<accession>A0AAV6FLF7</accession>
<dbReference type="AlphaFoldDB" id="A0AAV6FLF7"/>
<dbReference type="PANTHER" id="PTHR21557">
    <property type="entry name" value="CORDON-BLEU"/>
    <property type="match status" value="1"/>
</dbReference>
<feature type="region of interest" description="Disordered" evidence="1">
    <location>
        <begin position="498"/>
        <end position="767"/>
    </location>
</feature>
<feature type="compositionally biased region" description="Low complexity" evidence="1">
    <location>
        <begin position="296"/>
        <end position="307"/>
    </location>
</feature>
<feature type="domain" description="Cordon-bleu ubiquitin-like" evidence="2">
    <location>
        <begin position="92"/>
        <end position="175"/>
    </location>
</feature>
<evidence type="ECO:0000256" key="1">
    <source>
        <dbReference type="SAM" id="MobiDB-lite"/>
    </source>
</evidence>
<feature type="compositionally biased region" description="Basic and acidic residues" evidence="1">
    <location>
        <begin position="627"/>
        <end position="638"/>
    </location>
</feature>
<sequence length="820" mass="91064">MEVCEDMVDRELTLTVLLPGGTEETATVHGSKPVMDVLVTLCGEYHLNPSEHIMELVSPNQNHIKFKPNSLIGSLDAEKVVLRHRGEDERTKRKGPYVPEVSVRLMIFYRQVHRAVVRVSPKVPLSELLPAICDKCEYDLDTTLLFLNSQSEEPLDLTKSLNDHGIREVFAKDMKVINLPEPIATTPDSEASKENKLPPAKEKSEKGKDNKSFFSFFRIAKKKTQKNVSASAPTSPLLQKQRTLSLSFLTSRCSTLPSEKSKKRRAPLPPMLASQSFPTNLNTSQPVLTAEDSGKETTLSHSSSSESSLKRTKRRAPPPPALPPPSSPPPPDDDAPEDLVCKDPECSAEDVLGNLAPVREVPEETLNEDQSINYPVAALIHHTTNGTGDCLCEELHSNDKPCEECSVCVECGSRKSECDGPTPGGQPEGPAESPASPSRRTPSIGSSRRNSPSWMGVGSSSGRLLRSSGSGLTTFTIIPKLRDRERQHRTYQVEVVLEKQQSLEGLGPHSEQVEPNSRSTGNGEHEGNASESADKSKDWRAPDTKRKSSSGVPFWVSQRSTVGHTSLMQELQKRVPVLNGEPHYQNTDRAEGERKYDEREDQGGRNVEKKEEEEKEENVDEEEEWEEGKASHEERMEQERDEVEEEEEEDKEEEEEEEGEGEDKEEEEEEEEGEGEEDEGFDGSEKESIENDDDEDEDDGGEQEEEDEEEEKRKEIEKEDCFPPPPPPVFWKESAKASQYSPTEAEHHPVDLSSTPGSCGSGKLPVSESPGGLSLFALAVAQRAQRFTQAFNTRASSTNRRRLGHPESPYSNGCVPTALR</sequence>
<dbReference type="InterPro" id="IPR019025">
    <property type="entry name" value="Cordon-bleu_ubiquitin_domain"/>
</dbReference>
<feature type="region of interest" description="Disordered" evidence="1">
    <location>
        <begin position="253"/>
        <end position="341"/>
    </location>
</feature>
<dbReference type="Proteomes" id="UP000823561">
    <property type="component" value="Chromosome 23"/>
</dbReference>
<evidence type="ECO:0000313" key="3">
    <source>
        <dbReference type="EMBL" id="KAG5261922.1"/>
    </source>
</evidence>
<evidence type="ECO:0000313" key="4">
    <source>
        <dbReference type="Proteomes" id="UP000823561"/>
    </source>
</evidence>
<gene>
    <name evidence="3" type="ORF">AALO_G00290090</name>
</gene>
<feature type="region of interest" description="Disordered" evidence="1">
    <location>
        <begin position="413"/>
        <end position="486"/>
    </location>
</feature>
<feature type="compositionally biased region" description="Basic and acidic residues" evidence="1">
    <location>
        <begin position="586"/>
        <end position="612"/>
    </location>
</feature>
<feature type="region of interest" description="Disordered" evidence="1">
    <location>
        <begin position="182"/>
        <end position="208"/>
    </location>
</feature>
<feature type="compositionally biased region" description="Polar residues" evidence="1">
    <location>
        <begin position="444"/>
        <end position="453"/>
    </location>
</feature>
<dbReference type="InterPro" id="IPR039895">
    <property type="entry name" value="COBL-like"/>
</dbReference>
<evidence type="ECO:0000259" key="2">
    <source>
        <dbReference type="Pfam" id="PF09469"/>
    </source>
</evidence>
<reference evidence="3" key="1">
    <citation type="submission" date="2020-10" db="EMBL/GenBank/DDBJ databases">
        <title>Chromosome-scale genome assembly of the Allis shad, Alosa alosa.</title>
        <authorList>
            <person name="Margot Z."/>
            <person name="Christophe K."/>
            <person name="Cabau C."/>
            <person name="Louis A."/>
            <person name="Berthelot C."/>
            <person name="Parey E."/>
            <person name="Roest Crollius H."/>
            <person name="Montfort J."/>
            <person name="Robinson-Rechavi M."/>
            <person name="Bucao C."/>
            <person name="Bouchez O."/>
            <person name="Gislard M."/>
            <person name="Lluch J."/>
            <person name="Milhes M."/>
            <person name="Lampietro C."/>
            <person name="Lopez Roques C."/>
            <person name="Donnadieu C."/>
            <person name="Braasch I."/>
            <person name="Desvignes T."/>
            <person name="Postlethwait J."/>
            <person name="Bobe J."/>
            <person name="Guiguen Y."/>
        </authorList>
    </citation>
    <scope>NUCLEOTIDE SEQUENCE</scope>
    <source>
        <strain evidence="3">M-15738</strain>
        <tissue evidence="3">Blood</tissue>
    </source>
</reference>
<feature type="compositionally biased region" description="Basic and acidic residues" evidence="1">
    <location>
        <begin position="190"/>
        <end position="208"/>
    </location>
</feature>
<feature type="compositionally biased region" description="Polar residues" evidence="1">
    <location>
        <begin position="557"/>
        <end position="569"/>
    </location>
</feature>
<feature type="compositionally biased region" description="Acidic residues" evidence="1">
    <location>
        <begin position="613"/>
        <end position="626"/>
    </location>
</feature>
<feature type="compositionally biased region" description="Pro residues" evidence="1">
    <location>
        <begin position="317"/>
        <end position="330"/>
    </location>
</feature>
<protein>
    <recommendedName>
        <fullName evidence="2">Cordon-bleu ubiquitin-like domain-containing protein</fullName>
    </recommendedName>
</protein>
<organism evidence="3 4">
    <name type="scientific">Alosa alosa</name>
    <name type="common">allis shad</name>
    <dbReference type="NCBI Taxonomy" id="278164"/>
    <lineage>
        <taxon>Eukaryota</taxon>
        <taxon>Metazoa</taxon>
        <taxon>Chordata</taxon>
        <taxon>Craniata</taxon>
        <taxon>Vertebrata</taxon>
        <taxon>Euteleostomi</taxon>
        <taxon>Actinopterygii</taxon>
        <taxon>Neopterygii</taxon>
        <taxon>Teleostei</taxon>
        <taxon>Clupei</taxon>
        <taxon>Clupeiformes</taxon>
        <taxon>Clupeoidei</taxon>
        <taxon>Clupeidae</taxon>
        <taxon>Alosa</taxon>
    </lineage>
</organism>
<feature type="compositionally biased region" description="Acidic residues" evidence="1">
    <location>
        <begin position="690"/>
        <end position="710"/>
    </location>
</feature>
<dbReference type="Gene3D" id="3.10.20.90">
    <property type="entry name" value="Phosphatidylinositol 3-kinase Catalytic Subunit, Chain A, domain 1"/>
    <property type="match status" value="1"/>
</dbReference>
<feature type="compositionally biased region" description="Low complexity" evidence="1">
    <location>
        <begin position="428"/>
        <end position="443"/>
    </location>
</feature>
<feature type="compositionally biased region" description="Low complexity" evidence="1">
    <location>
        <begin position="458"/>
        <end position="472"/>
    </location>
</feature>
<dbReference type="PANTHER" id="PTHR21557:SF2">
    <property type="entry name" value="CORDON-BLEU PROTEIN-LIKE 1"/>
    <property type="match status" value="1"/>
</dbReference>
<feature type="region of interest" description="Disordered" evidence="1">
    <location>
        <begin position="792"/>
        <end position="820"/>
    </location>
</feature>
<dbReference type="Pfam" id="PF09469">
    <property type="entry name" value="Cobl"/>
    <property type="match status" value="1"/>
</dbReference>
<proteinExistence type="predicted"/>
<feature type="compositionally biased region" description="Polar residues" evidence="1">
    <location>
        <begin position="273"/>
        <end position="287"/>
    </location>
</feature>
<feature type="compositionally biased region" description="Acidic residues" evidence="1">
    <location>
        <begin position="639"/>
        <end position="682"/>
    </location>
</feature>
<dbReference type="EMBL" id="JADWDJ010000023">
    <property type="protein sequence ID" value="KAG5261922.1"/>
    <property type="molecule type" value="Genomic_DNA"/>
</dbReference>
<dbReference type="GO" id="GO:0003785">
    <property type="term" value="F:actin monomer binding"/>
    <property type="evidence" value="ECO:0007669"/>
    <property type="project" value="InterPro"/>
</dbReference>
<feature type="compositionally biased region" description="Basic and acidic residues" evidence="1">
    <location>
        <begin position="523"/>
        <end position="546"/>
    </location>
</feature>
<name>A0AAV6FLF7_9TELE</name>
<comment type="caution">
    <text evidence="3">The sequence shown here is derived from an EMBL/GenBank/DDBJ whole genome shotgun (WGS) entry which is preliminary data.</text>
</comment>